<proteinExistence type="predicted"/>
<reference evidence="1 2" key="1">
    <citation type="submission" date="2018-10" db="EMBL/GenBank/DDBJ databases">
        <authorList>
            <person name="Chen W.-M."/>
        </authorList>
    </citation>
    <scope>NUCLEOTIDE SEQUENCE [LARGE SCALE GENOMIC DNA]</scope>
    <source>
        <strain evidence="1 2">H-5</strain>
    </source>
</reference>
<dbReference type="Pfam" id="PF05159">
    <property type="entry name" value="Capsule_synth"/>
    <property type="match status" value="1"/>
</dbReference>
<organism evidence="1 2">
    <name type="scientific">Pseudomethylobacillus aquaticus</name>
    <dbReference type="NCBI Taxonomy" id="2676064"/>
    <lineage>
        <taxon>Bacteria</taxon>
        <taxon>Pseudomonadati</taxon>
        <taxon>Pseudomonadota</taxon>
        <taxon>Betaproteobacteria</taxon>
        <taxon>Nitrosomonadales</taxon>
        <taxon>Methylophilaceae</taxon>
        <taxon>Pseudomethylobacillus</taxon>
    </lineage>
</organism>
<dbReference type="AlphaFoldDB" id="A0A3N0V3P2"/>
<dbReference type="InterPro" id="IPR007833">
    <property type="entry name" value="Capsule_polysaccharide_synth"/>
</dbReference>
<dbReference type="CDD" id="cd16441">
    <property type="entry name" value="beta_Kdo_transferase_KpsS"/>
    <property type="match status" value="1"/>
</dbReference>
<name>A0A3N0V3P2_9PROT</name>
<keyword evidence="2" id="KW-1185">Reference proteome</keyword>
<comment type="caution">
    <text evidence="1">The sequence shown here is derived from an EMBL/GenBank/DDBJ whole genome shotgun (WGS) entry which is preliminary data.</text>
</comment>
<dbReference type="GO" id="GO:0000271">
    <property type="term" value="P:polysaccharide biosynthetic process"/>
    <property type="evidence" value="ECO:0007669"/>
    <property type="project" value="InterPro"/>
</dbReference>
<sequence length="436" mass="50259">MVHRSLVGMSLPLSFRSLLQQKNILLLQGPIGFFFDSLARTLLASGKNVHKIHFNGGDWMFYDATPASSFRGTDDEWPGFLTDAIQQHNIDAIVLFGQMRKLKVKAREIAKQLGVAVYVFEEGYIRPNYVTLEKDGVNGLSSLPSKRSEYAFWRKTPMFDPAKTGQNFSRTAWLAMAYALAMYISKPFFPHYEHHRCMHPIKEGLRWVRAAFRKYRYQPIDLKVRQHLLSKEQRKNWFIVPLQVHNDSQIMAHSQYESVEDFIRKVVKSFAANADTKYSLVFKHHPLDKPYTDYSKLLANLENAYHLRGRIFYVHDLHLPTLIKRARGMVTINSTAGLQSLFHRCPVKVMGESCYGIPGLTYQGALEDFWSDPGEVNYEFYQRFRSFMIDQTQLNVSFYAGMPALDDIPYHDAVEDGLSPALNLESPGLEQRRIAL</sequence>
<dbReference type="EMBL" id="RJVP01000002">
    <property type="protein sequence ID" value="ROH87088.1"/>
    <property type="molecule type" value="Genomic_DNA"/>
</dbReference>
<protein>
    <submittedName>
        <fullName evidence="1">Capsular biosynthesis protein</fullName>
    </submittedName>
</protein>
<evidence type="ECO:0000313" key="2">
    <source>
        <dbReference type="Proteomes" id="UP000275137"/>
    </source>
</evidence>
<dbReference type="Proteomes" id="UP000275137">
    <property type="component" value="Unassembled WGS sequence"/>
</dbReference>
<evidence type="ECO:0000313" key="1">
    <source>
        <dbReference type="EMBL" id="ROH87088.1"/>
    </source>
</evidence>
<dbReference type="GO" id="GO:0015774">
    <property type="term" value="P:polysaccharide transport"/>
    <property type="evidence" value="ECO:0007669"/>
    <property type="project" value="InterPro"/>
</dbReference>
<accession>A0A3N0V3P2</accession>
<gene>
    <name evidence="1" type="ORF">ED236_05265</name>
</gene>